<evidence type="ECO:0000256" key="3">
    <source>
        <dbReference type="ARBA" id="ARBA00023172"/>
    </source>
</evidence>
<evidence type="ECO:0000256" key="2">
    <source>
        <dbReference type="ARBA" id="ARBA00023125"/>
    </source>
</evidence>
<dbReference type="AlphaFoldDB" id="A0A4Y4B0Y0"/>
<dbReference type="RefSeq" id="WP_141385616.1">
    <property type="nucleotide sequence ID" value="NZ_BJNQ01000001.1"/>
</dbReference>
<feature type="region of interest" description="Disordered" evidence="4">
    <location>
        <begin position="1"/>
        <end position="21"/>
    </location>
</feature>
<dbReference type="Gene3D" id="1.10.443.10">
    <property type="entry name" value="Intergrase catalytic core"/>
    <property type="match status" value="1"/>
</dbReference>
<feature type="region of interest" description="Disordered" evidence="4">
    <location>
        <begin position="408"/>
        <end position="429"/>
    </location>
</feature>
<evidence type="ECO:0000313" key="6">
    <source>
        <dbReference type="EMBL" id="GEC74006.1"/>
    </source>
</evidence>
<evidence type="ECO:0000313" key="7">
    <source>
        <dbReference type="Proteomes" id="UP000317410"/>
    </source>
</evidence>
<dbReference type="GO" id="GO:0006310">
    <property type="term" value="P:DNA recombination"/>
    <property type="evidence" value="ECO:0007669"/>
    <property type="project" value="UniProtKB-KW"/>
</dbReference>
<dbReference type="InterPro" id="IPR010998">
    <property type="entry name" value="Integrase_recombinase_N"/>
</dbReference>
<gene>
    <name evidence="6" type="ORF">MLI01_01510</name>
</gene>
<dbReference type="InterPro" id="IPR002104">
    <property type="entry name" value="Integrase_catalytic"/>
</dbReference>
<evidence type="ECO:0000256" key="1">
    <source>
        <dbReference type="ARBA" id="ARBA00008857"/>
    </source>
</evidence>
<sequence length="429" mass="46601">MSGTKQKTNRASFGTTRKLPSGRVQARYTEANGQRITAPTTFETKRAALDWLAGVRADKMRGQFRDHRVGSEAFGTYAADWIANGGSRGRLAEKTRVNNEDLLAGLLLPLHDYPLNTITPAIVRAWYSRARKDLAATLKVRAEEARRKVVAEAKRRGIEPPEALPVPTGESRLRQAYTLLRSILATAVRDDLIGSNPCQIVGAGSVAHPERPLMSPEMLGTIVEEMPEQWTLPIRVMFGAHLRVGELVALQRGDYVDGALRIERQTTLVNGKPVTTSTKTGKGRTVAIPPSIADELEAHLVASKGFPRSPMFLRADGEPITNHALGQAWRRAARRVGLGQFHPHDVRHAGLTMAAQFGATTRELMARAGHSTARASLLYQHAAEERNVAIAAGLDALAGAALGPRLTEAKGTRRARQAISTGPLKTDAR</sequence>
<comment type="caution">
    <text evidence="6">The sequence shown here is derived from an EMBL/GenBank/DDBJ whole genome shotgun (WGS) entry which is preliminary data.</text>
</comment>
<dbReference type="InterPro" id="IPR058717">
    <property type="entry name" value="Phage_L5_Integrase_N"/>
</dbReference>
<proteinExistence type="inferred from homology"/>
<dbReference type="InterPro" id="IPR050090">
    <property type="entry name" value="Tyrosine_recombinase_XerCD"/>
</dbReference>
<comment type="similarity">
    <text evidence="1">Belongs to the 'phage' integrase family.</text>
</comment>
<dbReference type="PROSITE" id="PS51898">
    <property type="entry name" value="TYR_RECOMBINASE"/>
    <property type="match status" value="1"/>
</dbReference>
<dbReference type="PANTHER" id="PTHR30349:SF64">
    <property type="entry name" value="PROPHAGE INTEGRASE INTD-RELATED"/>
    <property type="match status" value="1"/>
</dbReference>
<feature type="compositionally biased region" description="Polar residues" evidence="4">
    <location>
        <begin position="1"/>
        <end position="15"/>
    </location>
</feature>
<dbReference type="Gene3D" id="1.10.150.130">
    <property type="match status" value="1"/>
</dbReference>
<feature type="domain" description="Tyr recombinase" evidence="5">
    <location>
        <begin position="209"/>
        <end position="392"/>
    </location>
</feature>
<name>A0A4Y4B0Y0_MICMQ</name>
<reference evidence="6 7" key="1">
    <citation type="submission" date="2019-06" db="EMBL/GenBank/DDBJ databases">
        <title>Whole genome shotgun sequence of Microbacterium liquefaciens NBRC 15037.</title>
        <authorList>
            <person name="Hosoyama A."/>
            <person name="Uohara A."/>
            <person name="Ohji S."/>
            <person name="Ichikawa N."/>
        </authorList>
    </citation>
    <scope>NUCLEOTIDE SEQUENCE [LARGE SCALE GENOMIC DNA]</scope>
    <source>
        <strain evidence="6 7">NBRC 15037</strain>
    </source>
</reference>
<dbReference type="Pfam" id="PF00589">
    <property type="entry name" value="Phage_integrase"/>
    <property type="match status" value="1"/>
</dbReference>
<dbReference type="EMBL" id="BJNQ01000001">
    <property type="protein sequence ID" value="GEC74006.1"/>
    <property type="molecule type" value="Genomic_DNA"/>
</dbReference>
<dbReference type="Pfam" id="PF26003">
    <property type="entry name" value="Integrase_N_phage"/>
    <property type="match status" value="1"/>
</dbReference>
<dbReference type="Proteomes" id="UP000317410">
    <property type="component" value="Unassembled WGS sequence"/>
</dbReference>
<dbReference type="PANTHER" id="PTHR30349">
    <property type="entry name" value="PHAGE INTEGRASE-RELATED"/>
    <property type="match status" value="1"/>
</dbReference>
<dbReference type="InterPro" id="IPR011010">
    <property type="entry name" value="DNA_brk_join_enz"/>
</dbReference>
<dbReference type="GO" id="GO:0015074">
    <property type="term" value="P:DNA integration"/>
    <property type="evidence" value="ECO:0007669"/>
    <property type="project" value="InterPro"/>
</dbReference>
<dbReference type="SUPFAM" id="SSF56349">
    <property type="entry name" value="DNA breaking-rejoining enzymes"/>
    <property type="match status" value="1"/>
</dbReference>
<accession>A0A4Y4B0Y0</accession>
<dbReference type="InterPro" id="IPR013762">
    <property type="entry name" value="Integrase-like_cat_sf"/>
</dbReference>
<evidence type="ECO:0000259" key="5">
    <source>
        <dbReference type="PROSITE" id="PS51898"/>
    </source>
</evidence>
<organism evidence="6 7">
    <name type="scientific">Microbacterium maritypicum</name>
    <name type="common">Microbacterium liquefaciens</name>
    <dbReference type="NCBI Taxonomy" id="33918"/>
    <lineage>
        <taxon>Bacteria</taxon>
        <taxon>Bacillati</taxon>
        <taxon>Actinomycetota</taxon>
        <taxon>Actinomycetes</taxon>
        <taxon>Micrococcales</taxon>
        <taxon>Microbacteriaceae</taxon>
        <taxon>Microbacterium</taxon>
    </lineage>
</organism>
<evidence type="ECO:0000256" key="4">
    <source>
        <dbReference type="SAM" id="MobiDB-lite"/>
    </source>
</evidence>
<protein>
    <recommendedName>
        <fullName evidence="5">Tyr recombinase domain-containing protein</fullName>
    </recommendedName>
</protein>
<keyword evidence="2" id="KW-0238">DNA-binding</keyword>
<dbReference type="GO" id="GO:0003677">
    <property type="term" value="F:DNA binding"/>
    <property type="evidence" value="ECO:0007669"/>
    <property type="project" value="UniProtKB-KW"/>
</dbReference>
<keyword evidence="3" id="KW-0233">DNA recombination</keyword>